<dbReference type="InterPro" id="IPR011049">
    <property type="entry name" value="Serralysin-like_metalloprot_C"/>
</dbReference>
<dbReference type="InterPro" id="IPR001343">
    <property type="entry name" value="Hemolysn_Ca-bd"/>
</dbReference>
<dbReference type="SUPFAM" id="SSF51120">
    <property type="entry name" value="beta-Roll"/>
    <property type="match status" value="1"/>
</dbReference>
<evidence type="ECO:0000256" key="1">
    <source>
        <dbReference type="ARBA" id="ARBA00004613"/>
    </source>
</evidence>
<dbReference type="GO" id="GO:0005576">
    <property type="term" value="C:extracellular region"/>
    <property type="evidence" value="ECO:0007669"/>
    <property type="project" value="UniProtKB-SubCell"/>
</dbReference>
<comment type="subcellular location">
    <subcellularLocation>
        <location evidence="1">Secreted</location>
    </subcellularLocation>
</comment>
<dbReference type="PRINTS" id="PR00313">
    <property type="entry name" value="CABNDNGRPT"/>
</dbReference>
<organism evidence="4 5">
    <name type="scientific">Phytohabitans rumicis</name>
    <dbReference type="NCBI Taxonomy" id="1076125"/>
    <lineage>
        <taxon>Bacteria</taxon>
        <taxon>Bacillati</taxon>
        <taxon>Actinomycetota</taxon>
        <taxon>Actinomycetes</taxon>
        <taxon>Micromonosporales</taxon>
        <taxon>Micromonosporaceae</taxon>
    </lineage>
</organism>
<comment type="caution">
    <text evidence="4">The sequence shown here is derived from an EMBL/GenBank/DDBJ whole genome shotgun (WGS) entry which is preliminary data.</text>
</comment>
<dbReference type="Proteomes" id="UP000482960">
    <property type="component" value="Unassembled WGS sequence"/>
</dbReference>
<dbReference type="AlphaFoldDB" id="A0A6V8KQ08"/>
<dbReference type="Pfam" id="PF00353">
    <property type="entry name" value="HemolysinCabind"/>
    <property type="match status" value="4"/>
</dbReference>
<dbReference type="PANTHER" id="PTHR38340">
    <property type="entry name" value="S-LAYER PROTEIN"/>
    <property type="match status" value="1"/>
</dbReference>
<dbReference type="PANTHER" id="PTHR38340:SF1">
    <property type="entry name" value="S-LAYER PROTEIN"/>
    <property type="match status" value="1"/>
</dbReference>
<keyword evidence="2" id="KW-0964">Secreted</keyword>
<accession>A0A6V8KQ08</accession>
<keyword evidence="5" id="KW-1185">Reference proteome</keyword>
<name>A0A6V8KQ08_9ACTN</name>
<evidence type="ECO:0000256" key="2">
    <source>
        <dbReference type="ARBA" id="ARBA00022525"/>
    </source>
</evidence>
<feature type="region of interest" description="Disordered" evidence="3">
    <location>
        <begin position="202"/>
        <end position="236"/>
    </location>
</feature>
<reference evidence="4 5" key="2">
    <citation type="submission" date="2020-03" db="EMBL/GenBank/DDBJ databases">
        <authorList>
            <person name="Ichikawa N."/>
            <person name="Kimura A."/>
            <person name="Kitahashi Y."/>
            <person name="Uohara A."/>
        </authorList>
    </citation>
    <scope>NUCLEOTIDE SEQUENCE [LARGE SCALE GENOMIC DNA]</scope>
    <source>
        <strain evidence="4 5">NBRC 108638</strain>
    </source>
</reference>
<gene>
    <name evidence="4" type="ORF">Prum_008940</name>
</gene>
<evidence type="ECO:0000256" key="3">
    <source>
        <dbReference type="SAM" id="MobiDB-lite"/>
    </source>
</evidence>
<dbReference type="InterPro" id="IPR018511">
    <property type="entry name" value="Hemolysin-typ_Ca-bd_CS"/>
</dbReference>
<dbReference type="EMBL" id="BLPG01000001">
    <property type="protein sequence ID" value="GFJ87252.1"/>
    <property type="molecule type" value="Genomic_DNA"/>
</dbReference>
<evidence type="ECO:0000313" key="5">
    <source>
        <dbReference type="Proteomes" id="UP000482960"/>
    </source>
</evidence>
<reference evidence="4 5" key="1">
    <citation type="submission" date="2020-03" db="EMBL/GenBank/DDBJ databases">
        <title>Whole genome shotgun sequence of Phytohabitans rumicis NBRC 108638.</title>
        <authorList>
            <person name="Komaki H."/>
            <person name="Tamura T."/>
        </authorList>
    </citation>
    <scope>NUCLEOTIDE SEQUENCE [LARGE SCALE GENOMIC DNA]</scope>
    <source>
        <strain evidence="4 5">NBRC 108638</strain>
    </source>
</reference>
<evidence type="ECO:0008006" key="6">
    <source>
        <dbReference type="Google" id="ProtNLM"/>
    </source>
</evidence>
<evidence type="ECO:0000313" key="4">
    <source>
        <dbReference type="EMBL" id="GFJ87252.1"/>
    </source>
</evidence>
<dbReference type="Gene3D" id="2.150.10.10">
    <property type="entry name" value="Serralysin-like metalloprotease, C-terminal"/>
    <property type="match status" value="2"/>
</dbReference>
<proteinExistence type="predicted"/>
<dbReference type="InterPro" id="IPR050557">
    <property type="entry name" value="RTX_toxin/Mannuronan_C5-epim"/>
</dbReference>
<sequence>MDARGPGSPADQVFDPVYGGPPWLLCPGTTFQARHRPISRSGAAVFFLRSGNHALARAGTNGGTMDIRQWTVRVAVVATAAVSAGAIGAPAQAATTGVATVVSSTVVEFKAGASKTNSVTVTRSGRVITIDDKVRVNPGKGCKRVGTDITKVRCTTSANPTRIRAWLRAYNDYLTNKTDVAMSIYGEAGNDRLIGGPRNDSIVGGSGNDTITAHGGNDDIDGNDGNDGLDGGLGNDLLDDGTGSDTVLGRDGEDQIINGVGNDRIWAGGGADTIWQSIEGMGADADYISGGAGTDALYYVRGKAVYLDADGATGDDGASGERDSIAADVEILTGGDGNDRISGGAGNDVLTGGAGNDTLTGGAGDDALIGEGGADRFDGGPHATANGDYCDVGANDTATGCERR</sequence>
<protein>
    <recommendedName>
        <fullName evidence="6">Calcium-binding protein</fullName>
    </recommendedName>
</protein>
<dbReference type="GO" id="GO:0005509">
    <property type="term" value="F:calcium ion binding"/>
    <property type="evidence" value="ECO:0007669"/>
    <property type="project" value="InterPro"/>
</dbReference>
<dbReference type="PROSITE" id="PS00330">
    <property type="entry name" value="HEMOLYSIN_CALCIUM"/>
    <property type="match status" value="3"/>
</dbReference>